<feature type="transmembrane region" description="Helical" evidence="7">
    <location>
        <begin position="269"/>
        <end position="295"/>
    </location>
</feature>
<dbReference type="GO" id="GO:0005886">
    <property type="term" value="C:plasma membrane"/>
    <property type="evidence" value="ECO:0007669"/>
    <property type="project" value="UniProtKB-SubCell"/>
</dbReference>
<dbReference type="InterPro" id="IPR017039">
    <property type="entry name" value="Virul_fac_BrkB"/>
</dbReference>
<evidence type="ECO:0008006" key="10">
    <source>
        <dbReference type="Google" id="ProtNLM"/>
    </source>
</evidence>
<evidence type="ECO:0000256" key="7">
    <source>
        <dbReference type="SAM" id="Phobius"/>
    </source>
</evidence>
<proteinExistence type="predicted"/>
<comment type="subcellular location">
    <subcellularLocation>
        <location evidence="1">Cell membrane</location>
        <topology evidence="1">Multi-pass membrane protein</topology>
    </subcellularLocation>
</comment>
<feature type="region of interest" description="Disordered" evidence="6">
    <location>
        <begin position="336"/>
        <end position="362"/>
    </location>
</feature>
<feature type="transmembrane region" description="Helical" evidence="7">
    <location>
        <begin position="159"/>
        <end position="183"/>
    </location>
</feature>
<dbReference type="Pfam" id="PF03631">
    <property type="entry name" value="Virul_fac_BrkB"/>
    <property type="match status" value="1"/>
</dbReference>
<name>A0A917DJF0_9MICO</name>
<feature type="transmembrane region" description="Helical" evidence="7">
    <location>
        <begin position="34"/>
        <end position="62"/>
    </location>
</feature>
<evidence type="ECO:0000256" key="4">
    <source>
        <dbReference type="ARBA" id="ARBA00022989"/>
    </source>
</evidence>
<evidence type="ECO:0000313" key="8">
    <source>
        <dbReference type="EMBL" id="GGD42496.1"/>
    </source>
</evidence>
<dbReference type="AlphaFoldDB" id="A0A917DJF0"/>
<sequence>MGKVMAFVDQAMKRVLRLRIVRAFFLFSDHRGGLLAAAITFRMLFAVFAAVLLGFSAAAIWLSTRDDLWDALIETVNGVVPGLLKTDDGGGTGDGRTGLIDVSQATTLGSENLVAGIIAVVALMWALVSAVGNFRISIRMVAGTRHENSNALIMRAFDLLFALSVGVLLVASAVVSFLGSAFIDPILAWAGMTSGGGAELLTRAGTVLVTFTLDAVVIAWLFWLQSGVKARVRTMIPGALIGAAGLVILQQASGLFIGGADNNPLLGSFASLIALLLWFNFSAQVVLIACAYIVVSVEEENDRVGERFGAETFKQRMVRTAERDIRVASDALRAAREDERREREKVARRRDKRAQNERAAGR</sequence>
<evidence type="ECO:0000256" key="5">
    <source>
        <dbReference type="ARBA" id="ARBA00023136"/>
    </source>
</evidence>
<feature type="transmembrane region" description="Helical" evidence="7">
    <location>
        <begin position="236"/>
        <end position="257"/>
    </location>
</feature>
<evidence type="ECO:0000313" key="9">
    <source>
        <dbReference type="Proteomes" id="UP000633205"/>
    </source>
</evidence>
<accession>A0A917DJF0</accession>
<protein>
    <recommendedName>
        <fullName evidence="10">YihY/virulence factor BrkB family protein</fullName>
    </recommendedName>
</protein>
<comment type="caution">
    <text evidence="8">The sequence shown here is derived from an EMBL/GenBank/DDBJ whole genome shotgun (WGS) entry which is preliminary data.</text>
</comment>
<feature type="transmembrane region" description="Helical" evidence="7">
    <location>
        <begin position="203"/>
        <end position="224"/>
    </location>
</feature>
<feature type="compositionally biased region" description="Basic and acidic residues" evidence="6">
    <location>
        <begin position="353"/>
        <end position="362"/>
    </location>
</feature>
<keyword evidence="5 7" id="KW-0472">Membrane</keyword>
<organism evidence="8 9">
    <name type="scientific">Microbacterium faecale</name>
    <dbReference type="NCBI Taxonomy" id="1804630"/>
    <lineage>
        <taxon>Bacteria</taxon>
        <taxon>Bacillati</taxon>
        <taxon>Actinomycetota</taxon>
        <taxon>Actinomycetes</taxon>
        <taxon>Micrococcales</taxon>
        <taxon>Microbacteriaceae</taxon>
        <taxon>Microbacterium</taxon>
    </lineage>
</organism>
<feature type="transmembrane region" description="Helical" evidence="7">
    <location>
        <begin position="113"/>
        <end position="138"/>
    </location>
</feature>
<keyword evidence="9" id="KW-1185">Reference proteome</keyword>
<dbReference type="EMBL" id="BMHO01000001">
    <property type="protein sequence ID" value="GGD42496.1"/>
    <property type="molecule type" value="Genomic_DNA"/>
</dbReference>
<evidence type="ECO:0000256" key="1">
    <source>
        <dbReference type="ARBA" id="ARBA00004651"/>
    </source>
</evidence>
<evidence type="ECO:0000256" key="6">
    <source>
        <dbReference type="SAM" id="MobiDB-lite"/>
    </source>
</evidence>
<reference evidence="8" key="2">
    <citation type="submission" date="2020-09" db="EMBL/GenBank/DDBJ databases">
        <authorList>
            <person name="Sun Q."/>
            <person name="Zhou Y."/>
        </authorList>
    </citation>
    <scope>NUCLEOTIDE SEQUENCE</scope>
    <source>
        <strain evidence="8">CGMCC 1.15152</strain>
    </source>
</reference>
<reference evidence="8" key="1">
    <citation type="journal article" date="2014" name="Int. J. Syst. Evol. Microbiol.">
        <title>Complete genome sequence of Corynebacterium casei LMG S-19264T (=DSM 44701T), isolated from a smear-ripened cheese.</title>
        <authorList>
            <consortium name="US DOE Joint Genome Institute (JGI-PGF)"/>
            <person name="Walter F."/>
            <person name="Albersmeier A."/>
            <person name="Kalinowski J."/>
            <person name="Ruckert C."/>
        </authorList>
    </citation>
    <scope>NUCLEOTIDE SEQUENCE</scope>
    <source>
        <strain evidence="8">CGMCC 1.15152</strain>
    </source>
</reference>
<keyword evidence="2" id="KW-1003">Cell membrane</keyword>
<dbReference type="Proteomes" id="UP000633205">
    <property type="component" value="Unassembled WGS sequence"/>
</dbReference>
<keyword evidence="4 7" id="KW-1133">Transmembrane helix</keyword>
<evidence type="ECO:0000256" key="3">
    <source>
        <dbReference type="ARBA" id="ARBA00022692"/>
    </source>
</evidence>
<dbReference type="PANTHER" id="PTHR30213">
    <property type="entry name" value="INNER MEMBRANE PROTEIN YHJD"/>
    <property type="match status" value="1"/>
</dbReference>
<gene>
    <name evidence="8" type="ORF">GCM10010915_24480</name>
</gene>
<dbReference type="PANTHER" id="PTHR30213:SF1">
    <property type="entry name" value="INNER MEMBRANE PROTEIN YHJD"/>
    <property type="match status" value="1"/>
</dbReference>
<evidence type="ECO:0000256" key="2">
    <source>
        <dbReference type="ARBA" id="ARBA00022475"/>
    </source>
</evidence>
<dbReference type="RefSeq" id="WP_188712483.1">
    <property type="nucleotide sequence ID" value="NZ_BMHO01000001.1"/>
</dbReference>
<feature type="compositionally biased region" description="Basic and acidic residues" evidence="6">
    <location>
        <begin position="336"/>
        <end position="345"/>
    </location>
</feature>
<keyword evidence="3 7" id="KW-0812">Transmembrane</keyword>